<keyword evidence="4 13" id="KW-0436">Ligase</keyword>
<dbReference type="Gene3D" id="1.10.730.10">
    <property type="entry name" value="Isoleucyl-tRNA Synthetase, Domain 1"/>
    <property type="match status" value="1"/>
</dbReference>
<dbReference type="GO" id="GO:0002161">
    <property type="term" value="F:aminoacyl-tRNA deacylase activity"/>
    <property type="evidence" value="ECO:0007669"/>
    <property type="project" value="InterPro"/>
</dbReference>
<evidence type="ECO:0000256" key="10">
    <source>
        <dbReference type="ARBA" id="ARBA00047552"/>
    </source>
</evidence>
<protein>
    <recommendedName>
        <fullName evidence="13">Valine--tRNA ligase</fullName>
        <ecNumber evidence="13">6.1.1.9</ecNumber>
    </recommendedName>
    <alternativeName>
        <fullName evidence="13">Valyl-tRNA synthetase</fullName>
        <shortName evidence="13">ValRS</shortName>
    </alternativeName>
</protein>
<dbReference type="EMBL" id="RZHD01000005">
    <property type="protein sequence ID" value="RUR46649.1"/>
    <property type="molecule type" value="Genomic_DNA"/>
</dbReference>
<dbReference type="InterPro" id="IPR033705">
    <property type="entry name" value="Anticodon_Ia_Val"/>
</dbReference>
<dbReference type="PANTHER" id="PTHR11946">
    <property type="entry name" value="VALYL-TRNA SYNTHETASES"/>
    <property type="match status" value="1"/>
</dbReference>
<comment type="caution">
    <text evidence="17">The sequence shown here is derived from an EMBL/GenBank/DDBJ whole genome shotgun (WGS) entry which is preliminary data.</text>
</comment>
<keyword evidence="18" id="KW-1185">Reference proteome</keyword>
<dbReference type="RefSeq" id="WP_126950715.1">
    <property type="nucleotide sequence ID" value="NZ_RZHD01000005.1"/>
</dbReference>
<feature type="short sequence motif" description="'KMSKS' region" evidence="13">
    <location>
        <begin position="546"/>
        <end position="550"/>
    </location>
</feature>
<dbReference type="EC" id="6.1.1.9" evidence="13"/>
<dbReference type="CDD" id="cd00817">
    <property type="entry name" value="ValRS_core"/>
    <property type="match status" value="1"/>
</dbReference>
<feature type="domain" description="Aminoacyl-tRNA synthetase class Ia" evidence="14">
    <location>
        <begin position="14"/>
        <end position="623"/>
    </location>
</feature>
<dbReference type="InterPro" id="IPR002300">
    <property type="entry name" value="aa-tRNA-synth_Ia"/>
</dbReference>
<evidence type="ECO:0000256" key="8">
    <source>
        <dbReference type="ARBA" id="ARBA00023054"/>
    </source>
</evidence>
<dbReference type="InterPro" id="IPR013155">
    <property type="entry name" value="M/V/L/I-tRNA-synth_anticd-bd"/>
</dbReference>
<organism evidence="17 18">
    <name type="scientific">Vreelandella populi</name>
    <dbReference type="NCBI Taxonomy" id="2498858"/>
    <lineage>
        <taxon>Bacteria</taxon>
        <taxon>Pseudomonadati</taxon>
        <taxon>Pseudomonadota</taxon>
        <taxon>Gammaproteobacteria</taxon>
        <taxon>Oceanospirillales</taxon>
        <taxon>Halomonadaceae</taxon>
        <taxon>Vreelandella</taxon>
    </lineage>
</organism>
<dbReference type="GO" id="GO:0005829">
    <property type="term" value="C:cytosol"/>
    <property type="evidence" value="ECO:0007669"/>
    <property type="project" value="TreeGrafter"/>
</dbReference>
<comment type="subunit">
    <text evidence="2 13">Monomer.</text>
</comment>
<dbReference type="Pfam" id="PF08264">
    <property type="entry name" value="Anticodon_1"/>
    <property type="match status" value="1"/>
</dbReference>
<gene>
    <name evidence="13" type="primary">valS</name>
    <name evidence="17" type="ORF">ELY37_11910</name>
</gene>
<dbReference type="NCBIfam" id="TIGR00422">
    <property type="entry name" value="valS"/>
    <property type="match status" value="1"/>
</dbReference>
<feature type="binding site" evidence="13">
    <location>
        <position position="549"/>
    </location>
    <ligand>
        <name>ATP</name>
        <dbReference type="ChEBI" id="CHEBI:30616"/>
    </ligand>
</feature>
<keyword evidence="8 13" id="KW-0175">Coiled coil</keyword>
<dbReference type="FunFam" id="1.10.730.10:FF:000007">
    <property type="entry name" value="Valine--tRNA ligase"/>
    <property type="match status" value="1"/>
</dbReference>
<dbReference type="InterPro" id="IPR009008">
    <property type="entry name" value="Val/Leu/Ile-tRNA-synth_edit"/>
</dbReference>
<feature type="domain" description="Methionyl/Valyl/Leucyl/Isoleucyl-tRNA synthetase anticodon-binding" evidence="15">
    <location>
        <begin position="670"/>
        <end position="826"/>
    </location>
</feature>
<comment type="similarity">
    <text evidence="12 13">Belongs to the class-I aminoacyl-tRNA synthetase family. ValS type 1 subfamily.</text>
</comment>
<dbReference type="AlphaFoldDB" id="A0A3S1E879"/>
<dbReference type="PRINTS" id="PR00986">
    <property type="entry name" value="TRNASYNTHVAL"/>
</dbReference>
<dbReference type="InterPro" id="IPR002303">
    <property type="entry name" value="Valyl-tRNA_ligase"/>
</dbReference>
<dbReference type="InterPro" id="IPR019499">
    <property type="entry name" value="Val-tRNA_synth_tRNA-bd"/>
</dbReference>
<evidence type="ECO:0000256" key="2">
    <source>
        <dbReference type="ARBA" id="ARBA00011245"/>
    </source>
</evidence>
<dbReference type="Gene3D" id="3.90.740.10">
    <property type="entry name" value="Valyl/Leucyl/Isoleucyl-tRNA synthetase, editing domain"/>
    <property type="match status" value="1"/>
</dbReference>
<dbReference type="Gene3D" id="1.10.287.380">
    <property type="entry name" value="Valyl-tRNA synthetase, C-terminal domain"/>
    <property type="match status" value="1"/>
</dbReference>
<evidence type="ECO:0000313" key="18">
    <source>
        <dbReference type="Proteomes" id="UP000286912"/>
    </source>
</evidence>
<dbReference type="HAMAP" id="MF_02004">
    <property type="entry name" value="Val_tRNA_synth_type1"/>
    <property type="match status" value="1"/>
</dbReference>
<dbReference type="FunFam" id="3.40.50.620:FF:000032">
    <property type="entry name" value="Valine--tRNA ligase"/>
    <property type="match status" value="1"/>
</dbReference>
<dbReference type="InterPro" id="IPR001412">
    <property type="entry name" value="aa-tRNA-synth_I_CS"/>
</dbReference>
<evidence type="ECO:0000259" key="14">
    <source>
        <dbReference type="Pfam" id="PF00133"/>
    </source>
</evidence>
<dbReference type="FunFam" id="1.10.287.380:FF:000001">
    <property type="entry name" value="Valine--tRNA ligase"/>
    <property type="match status" value="1"/>
</dbReference>
<dbReference type="InterPro" id="IPR037118">
    <property type="entry name" value="Val-tRNA_synth_C_sf"/>
</dbReference>
<feature type="domain" description="Valyl-tRNA synthetase tRNA-binding arm" evidence="16">
    <location>
        <begin position="887"/>
        <end position="949"/>
    </location>
</feature>
<comment type="domain">
    <text evidence="13">The C-terminal coiled-coil domain is crucial for aminoacylation activity.</text>
</comment>
<reference evidence="17 18" key="1">
    <citation type="submission" date="2018-12" db="EMBL/GenBank/DDBJ databases">
        <title>three novel Halomonas strain isolated from plants.</title>
        <authorList>
            <person name="Sun C."/>
        </authorList>
    </citation>
    <scope>NUCLEOTIDE SEQUENCE [LARGE SCALE GENOMIC DNA]</scope>
    <source>
        <strain evidence="17 18">RC</strain>
    </source>
</reference>
<proteinExistence type="inferred from homology"/>
<keyword evidence="7 13" id="KW-0648">Protein biosynthesis</keyword>
<name>A0A3S1E879_9GAMM</name>
<evidence type="ECO:0000256" key="3">
    <source>
        <dbReference type="ARBA" id="ARBA00022490"/>
    </source>
</evidence>
<dbReference type="GO" id="GO:0006438">
    <property type="term" value="P:valyl-tRNA aminoacylation"/>
    <property type="evidence" value="ECO:0007669"/>
    <property type="project" value="UniProtKB-UniRule"/>
</dbReference>
<comment type="domain">
    <text evidence="13">ValRS has two distinct active sites: one for aminoacylation and one for editing. The misactivated threonine is translocated from the active site to the editing site.</text>
</comment>
<comment type="subcellular location">
    <subcellularLocation>
        <location evidence="1 13">Cytoplasm</location>
    </subcellularLocation>
</comment>
<dbReference type="Pfam" id="PF00133">
    <property type="entry name" value="tRNA-synt_1"/>
    <property type="match status" value="1"/>
</dbReference>
<dbReference type="FunFam" id="3.90.740.10:FF:000003">
    <property type="entry name" value="Valine--tRNA ligase"/>
    <property type="match status" value="1"/>
</dbReference>
<evidence type="ECO:0000256" key="12">
    <source>
        <dbReference type="ARBA" id="ARBA00060830"/>
    </source>
</evidence>
<feature type="coiled-coil region" evidence="13">
    <location>
        <begin position="883"/>
        <end position="952"/>
    </location>
</feature>
<feature type="short sequence motif" description="'HIGH' region" evidence="13">
    <location>
        <begin position="40"/>
        <end position="50"/>
    </location>
</feature>
<evidence type="ECO:0000256" key="4">
    <source>
        <dbReference type="ARBA" id="ARBA00022598"/>
    </source>
</evidence>
<evidence type="ECO:0000256" key="5">
    <source>
        <dbReference type="ARBA" id="ARBA00022741"/>
    </source>
</evidence>
<evidence type="ECO:0000256" key="11">
    <source>
        <dbReference type="ARBA" id="ARBA00055630"/>
    </source>
</evidence>
<accession>A0A3S1E879</accession>
<keyword evidence="5 13" id="KW-0547">Nucleotide-binding</keyword>
<dbReference type="GO" id="GO:0005524">
    <property type="term" value="F:ATP binding"/>
    <property type="evidence" value="ECO:0007669"/>
    <property type="project" value="UniProtKB-UniRule"/>
</dbReference>
<dbReference type="SUPFAM" id="SSF46589">
    <property type="entry name" value="tRNA-binding arm"/>
    <property type="match status" value="1"/>
</dbReference>
<dbReference type="PANTHER" id="PTHR11946:SF93">
    <property type="entry name" value="VALINE--TRNA LIGASE, CHLOROPLASTIC_MITOCHONDRIAL 2"/>
    <property type="match status" value="1"/>
</dbReference>
<evidence type="ECO:0000256" key="9">
    <source>
        <dbReference type="ARBA" id="ARBA00023146"/>
    </source>
</evidence>
<evidence type="ECO:0000313" key="17">
    <source>
        <dbReference type="EMBL" id="RUR46649.1"/>
    </source>
</evidence>
<comment type="function">
    <text evidence="11 13">Catalyzes the attachment of valine to tRNA(Val). As ValRS can inadvertently accommodate and process structurally similar amino acids such as threonine, to avoid such errors, it has a 'posttransfer' editing activity that hydrolyzes mischarged Thr-tRNA(Val) in a tRNA-dependent manner.</text>
</comment>
<dbReference type="FunFam" id="3.40.50.620:FF:000073">
    <property type="entry name" value="Valine--tRNA ligase"/>
    <property type="match status" value="1"/>
</dbReference>
<dbReference type="InterPro" id="IPR014729">
    <property type="entry name" value="Rossmann-like_a/b/a_fold"/>
</dbReference>
<evidence type="ECO:0000256" key="1">
    <source>
        <dbReference type="ARBA" id="ARBA00004496"/>
    </source>
</evidence>
<dbReference type="GO" id="GO:0004832">
    <property type="term" value="F:valine-tRNA ligase activity"/>
    <property type="evidence" value="ECO:0007669"/>
    <property type="project" value="UniProtKB-UniRule"/>
</dbReference>
<dbReference type="CDD" id="cd07962">
    <property type="entry name" value="Anticodon_Ia_Val"/>
    <property type="match status" value="1"/>
</dbReference>
<keyword evidence="6 13" id="KW-0067">ATP-binding</keyword>
<dbReference type="SUPFAM" id="SSF47323">
    <property type="entry name" value="Anticodon-binding domain of a subclass of class I aminoacyl-tRNA synthetases"/>
    <property type="match status" value="1"/>
</dbReference>
<dbReference type="NCBIfam" id="NF004349">
    <property type="entry name" value="PRK05729.1"/>
    <property type="match status" value="1"/>
</dbReference>
<sequence length="952" mass="108351">MEKTYQPEQIETRWYQRWEADNRFAPSGKGAPFSIMIPPPNVTGSLHMGHAFQDTIMDTLTRWKRMQGNNTLWQVGTDHAGIATQMLVERKVAAEEGKTRHDLGREAFTDKIWEWKEESGGHITRQLRRMGASVDWSRERFTMDDGFYKAVQEVFVRLHEEKLIYRGKRLVNWDPTLHTAISDLEVENKEQQGSFWHFRYPLADGVKTADGKDYVVVATTRPETLLGDTGVAVNPEDARYASLVGKFIELPLVGRRIPVVADEHADMEKGSGCVKITPAHDFNDYEVGKRQNHLLINVFSKDATILETAEIFDLKGQPQPEEDASLPAKYAGLDRFEARKQIVADMDALGLLEQVEAINNTLPYGDRSGDVIEPLLTDQWFVAVESLAKPAIKAVEDCEIQFVPKNYENMYFAWMRDLQDWCISRQLWWGHRIPAWYDAEGNVYVARTEEEAREKHGLDADLVLTQDEDVLDTWFSSGLWTFGTLGWPEQTPDLETFHPTSVLVTGFDIIFFWVARMIMLTLKFTGEVPFKTVYVHGLVRDGQGQKMSKSKGNVLDPIDLIDGITLDELLEKRTGNMMQPQKAKAIAKATRDEFKDGIEPHGTDALRFTFLSQATTGRDIKFDMNRLEGYRNFCNKLWNASRYVLMNAEGEDCGIPSQGQGSEVELSLADRWIISQLQKTEAQVTKAMEEYRFDHASQALYEFVWNEYCDWYLELSKPVLWDENASVEAKRGTRRTLVRVLETILRLAHPMMPYITEEIWQRVSPLAGTFMGEGASLMLQAWPEADESKIDEQASRDIEWLKGVIIAVRNIRAEMNIAPGKPLDVLLTKGQPEDVKRLEQNHHFLAKLAKLESATWLENPNDAPLSATQLVGDMEVMVPMADLIDKDAELARLTKEIEKQDKLIGGIEKKLGNDGFIAKAPVAVVEKERGKLAEFQSAKKLLEEQRAKIEAL</sequence>
<dbReference type="OrthoDB" id="9810365at2"/>
<evidence type="ECO:0000256" key="7">
    <source>
        <dbReference type="ARBA" id="ARBA00022917"/>
    </source>
</evidence>
<evidence type="ECO:0000259" key="15">
    <source>
        <dbReference type="Pfam" id="PF08264"/>
    </source>
</evidence>
<comment type="catalytic activity">
    <reaction evidence="10 13">
        <text>tRNA(Val) + L-valine + ATP = L-valyl-tRNA(Val) + AMP + diphosphate</text>
        <dbReference type="Rhea" id="RHEA:10704"/>
        <dbReference type="Rhea" id="RHEA-COMP:9672"/>
        <dbReference type="Rhea" id="RHEA-COMP:9708"/>
        <dbReference type="ChEBI" id="CHEBI:30616"/>
        <dbReference type="ChEBI" id="CHEBI:33019"/>
        <dbReference type="ChEBI" id="CHEBI:57762"/>
        <dbReference type="ChEBI" id="CHEBI:78442"/>
        <dbReference type="ChEBI" id="CHEBI:78537"/>
        <dbReference type="ChEBI" id="CHEBI:456215"/>
        <dbReference type="EC" id="6.1.1.9"/>
    </reaction>
</comment>
<dbReference type="InterPro" id="IPR009080">
    <property type="entry name" value="tRNAsynth_Ia_anticodon-bd"/>
</dbReference>
<dbReference type="InterPro" id="IPR010978">
    <property type="entry name" value="tRNA-bd_arm"/>
</dbReference>
<dbReference type="Gene3D" id="3.40.50.620">
    <property type="entry name" value="HUPs"/>
    <property type="match status" value="2"/>
</dbReference>
<dbReference type="SUPFAM" id="SSF52374">
    <property type="entry name" value="Nucleotidylyl transferase"/>
    <property type="match status" value="1"/>
</dbReference>
<keyword evidence="3 13" id="KW-0963">Cytoplasm</keyword>
<dbReference type="PROSITE" id="PS00178">
    <property type="entry name" value="AA_TRNA_LIGASE_I"/>
    <property type="match status" value="1"/>
</dbReference>
<dbReference type="Proteomes" id="UP000286912">
    <property type="component" value="Unassembled WGS sequence"/>
</dbReference>
<dbReference type="Pfam" id="PF10458">
    <property type="entry name" value="Val_tRNA-synt_C"/>
    <property type="match status" value="1"/>
</dbReference>
<dbReference type="SUPFAM" id="SSF50677">
    <property type="entry name" value="ValRS/IleRS/LeuRS editing domain"/>
    <property type="match status" value="1"/>
</dbReference>
<evidence type="ECO:0000256" key="13">
    <source>
        <dbReference type="HAMAP-Rule" id="MF_02004"/>
    </source>
</evidence>
<keyword evidence="9 13" id="KW-0030">Aminoacyl-tRNA synthetase</keyword>
<evidence type="ECO:0000256" key="6">
    <source>
        <dbReference type="ARBA" id="ARBA00022840"/>
    </source>
</evidence>
<evidence type="ECO:0000259" key="16">
    <source>
        <dbReference type="Pfam" id="PF10458"/>
    </source>
</evidence>